<protein>
    <submittedName>
        <fullName evidence="1">Uncharacterized protein</fullName>
    </submittedName>
</protein>
<name>A0ABR5B1C8_BACBA</name>
<comment type="caution">
    <text evidence="1">The sequence shown here is derived from an EMBL/GenBank/DDBJ whole genome shotgun (WGS) entry which is preliminary data.</text>
</comment>
<reference evidence="1 2" key="1">
    <citation type="submission" date="2015-01" db="EMBL/GenBank/DDBJ databases">
        <title>Genome Assembly of Bacillus badius MTCC 1458.</title>
        <authorList>
            <person name="Verma A."/>
            <person name="Khatri I."/>
            <person name="Mual P."/>
            <person name="Subramanian S."/>
            <person name="Krishnamurthi S."/>
        </authorList>
    </citation>
    <scope>NUCLEOTIDE SEQUENCE [LARGE SCALE GENOMIC DNA]</scope>
    <source>
        <strain evidence="1 2">MTCC 1458</strain>
    </source>
</reference>
<dbReference type="EMBL" id="JXLP01000001">
    <property type="protein sequence ID" value="KIL80795.1"/>
    <property type="molecule type" value="Genomic_DNA"/>
</dbReference>
<proteinExistence type="predicted"/>
<keyword evidence="2" id="KW-1185">Reference proteome</keyword>
<sequence length="45" mass="5267">MNTPFLVIVLSSFYLMMIGQDCKTIPKKPLAFSLYKNMRTQEVLR</sequence>
<accession>A0ABR5B1C8</accession>
<gene>
    <name evidence="1" type="ORF">SD77_0643</name>
</gene>
<evidence type="ECO:0000313" key="1">
    <source>
        <dbReference type="EMBL" id="KIL80795.1"/>
    </source>
</evidence>
<organism evidence="1 2">
    <name type="scientific">Bacillus badius</name>
    <dbReference type="NCBI Taxonomy" id="1455"/>
    <lineage>
        <taxon>Bacteria</taxon>
        <taxon>Bacillati</taxon>
        <taxon>Bacillota</taxon>
        <taxon>Bacilli</taxon>
        <taxon>Bacillales</taxon>
        <taxon>Bacillaceae</taxon>
        <taxon>Pseudobacillus</taxon>
    </lineage>
</organism>
<dbReference type="Proteomes" id="UP000031982">
    <property type="component" value="Unassembled WGS sequence"/>
</dbReference>
<evidence type="ECO:0000313" key="2">
    <source>
        <dbReference type="Proteomes" id="UP000031982"/>
    </source>
</evidence>